<dbReference type="InterPro" id="IPR045570">
    <property type="entry name" value="Metalloprtase-TldD/E_cen_dom"/>
</dbReference>
<dbReference type="InterPro" id="IPR036059">
    <property type="entry name" value="TldD/PmbA_sf"/>
</dbReference>
<keyword evidence="4" id="KW-0645">Protease</keyword>
<dbReference type="PANTHER" id="PTHR43421:SF1">
    <property type="entry name" value="METALLOPROTEASE PMBA"/>
    <property type="match status" value="1"/>
</dbReference>
<dbReference type="InterPro" id="IPR002510">
    <property type="entry name" value="Metalloprtase-TldD/E_N"/>
</dbReference>
<evidence type="ECO:0000259" key="1">
    <source>
        <dbReference type="Pfam" id="PF01523"/>
    </source>
</evidence>
<feature type="domain" description="Metalloprotease TldD/E N-terminal" evidence="1">
    <location>
        <begin position="36"/>
        <end position="96"/>
    </location>
</feature>
<protein>
    <submittedName>
        <fullName evidence="4">Metalloprotease PmbA</fullName>
        <ecNumber evidence="4">3.4.-.-</ecNumber>
    </submittedName>
</protein>
<dbReference type="InterPro" id="IPR045569">
    <property type="entry name" value="Metalloprtase-TldD/E_C"/>
</dbReference>
<dbReference type="Pfam" id="PF01523">
    <property type="entry name" value="PmbA_TldD_1st"/>
    <property type="match status" value="1"/>
</dbReference>
<reference evidence="4" key="1">
    <citation type="submission" date="2016-10" db="EMBL/GenBank/DDBJ databases">
        <title>Sequence of Gallionella enrichment culture.</title>
        <authorList>
            <person name="Poehlein A."/>
            <person name="Muehling M."/>
            <person name="Daniel R."/>
        </authorList>
    </citation>
    <scope>NUCLEOTIDE SEQUENCE</scope>
</reference>
<evidence type="ECO:0000313" key="4">
    <source>
        <dbReference type="EMBL" id="OIQ97741.1"/>
    </source>
</evidence>
<name>A0A1J5SBZ8_9ZZZZ</name>
<feature type="domain" description="Metalloprotease TldD/E central" evidence="3">
    <location>
        <begin position="123"/>
        <end position="230"/>
    </location>
</feature>
<proteinExistence type="predicted"/>
<gene>
    <name evidence="4" type="primary">pmbA_4</name>
    <name evidence="4" type="ORF">GALL_202110</name>
</gene>
<dbReference type="Pfam" id="PF19290">
    <property type="entry name" value="PmbA_TldD_2nd"/>
    <property type="match status" value="1"/>
</dbReference>
<dbReference type="PANTHER" id="PTHR43421">
    <property type="entry name" value="METALLOPROTEASE PMBA"/>
    <property type="match status" value="1"/>
</dbReference>
<dbReference type="GO" id="GO:0008237">
    <property type="term" value="F:metallopeptidase activity"/>
    <property type="evidence" value="ECO:0007669"/>
    <property type="project" value="UniProtKB-KW"/>
</dbReference>
<dbReference type="InterPro" id="IPR047657">
    <property type="entry name" value="PmbA"/>
</dbReference>
<keyword evidence="4" id="KW-0378">Hydrolase</keyword>
<keyword evidence="4" id="KW-0482">Metalloprotease</keyword>
<feature type="domain" description="Metalloprotease TldD/E C-terminal" evidence="2">
    <location>
        <begin position="238"/>
        <end position="445"/>
    </location>
</feature>
<dbReference type="EC" id="3.4.-.-" evidence="4"/>
<accession>A0A1J5SBZ8</accession>
<evidence type="ECO:0000259" key="3">
    <source>
        <dbReference type="Pfam" id="PF19290"/>
    </source>
</evidence>
<dbReference type="Pfam" id="PF19289">
    <property type="entry name" value="PmbA_TldD_3rd"/>
    <property type="match status" value="1"/>
</dbReference>
<dbReference type="Gene3D" id="3.30.2290.10">
    <property type="entry name" value="PmbA/TldD superfamily"/>
    <property type="match status" value="1"/>
</dbReference>
<sequence>MSAPEFSYAPETLRQLAADVLDHARQLGASACETDVSEAFGQSVTVRKDEVETIEYNRDKGIGVTVYLGQRRGHASTSDFSRQALRATVEAALAIARYTAPDPCAGLPDEALLARDSLDLDLYHPWALPVEEAIAIARRCEQAAFAVSPLVNNSEGASVSVQQSQFVSANSLGFMDGFPTSRHYISCSVIAGENEAMQRDDWYTTGRDPGRLASPEAVGDYAARRALSRLSARRLSTRSVPVLFEAPLAAVLIGSFVHAASGGALYRKSSFLQDSLGKAIFPSHVQISERPHLQGALASSPFDDDGVATHDREVVADGVLKGYFLSTYSARKLGMRTTGNAGGCHNLIVKPGNLDFQGLLREMGTGLLVTELLGQGVNYVTGDYSRGAAGYWVEGGEIRYPVQEITIAGNLKEMLAGIVAVGSDVLVRGSKQVGSILVERMTVAGN</sequence>
<dbReference type="EMBL" id="MLJW01000128">
    <property type="protein sequence ID" value="OIQ97741.1"/>
    <property type="molecule type" value="Genomic_DNA"/>
</dbReference>
<dbReference type="NCBIfam" id="NF008268">
    <property type="entry name" value="PRK11040.1"/>
    <property type="match status" value="1"/>
</dbReference>
<dbReference type="InterPro" id="IPR035068">
    <property type="entry name" value="TldD/PmbA_N"/>
</dbReference>
<evidence type="ECO:0000259" key="2">
    <source>
        <dbReference type="Pfam" id="PF19289"/>
    </source>
</evidence>
<comment type="caution">
    <text evidence="4">The sequence shown here is derived from an EMBL/GenBank/DDBJ whole genome shotgun (WGS) entry which is preliminary data.</text>
</comment>
<dbReference type="GO" id="GO:0005829">
    <property type="term" value="C:cytosol"/>
    <property type="evidence" value="ECO:0007669"/>
    <property type="project" value="TreeGrafter"/>
</dbReference>
<organism evidence="4">
    <name type="scientific">mine drainage metagenome</name>
    <dbReference type="NCBI Taxonomy" id="410659"/>
    <lineage>
        <taxon>unclassified sequences</taxon>
        <taxon>metagenomes</taxon>
        <taxon>ecological metagenomes</taxon>
    </lineage>
</organism>
<dbReference type="GO" id="GO:0006508">
    <property type="term" value="P:proteolysis"/>
    <property type="evidence" value="ECO:0007669"/>
    <property type="project" value="UniProtKB-KW"/>
</dbReference>
<dbReference type="AlphaFoldDB" id="A0A1J5SBZ8"/>
<dbReference type="SUPFAM" id="SSF111283">
    <property type="entry name" value="Putative modulator of DNA gyrase, PmbA/TldD"/>
    <property type="match status" value="1"/>
</dbReference>